<dbReference type="Proteomes" id="UP001154282">
    <property type="component" value="Unassembled WGS sequence"/>
</dbReference>
<gene>
    <name evidence="2" type="ORF">LITE_LOCUS11189</name>
</gene>
<dbReference type="AlphaFoldDB" id="A0AAV0IXL2"/>
<evidence type="ECO:0000313" key="2">
    <source>
        <dbReference type="EMBL" id="CAI0401409.1"/>
    </source>
</evidence>
<keyword evidence="1" id="KW-0732">Signal</keyword>
<evidence type="ECO:0008006" key="4">
    <source>
        <dbReference type="Google" id="ProtNLM"/>
    </source>
</evidence>
<keyword evidence="3" id="KW-1185">Reference proteome</keyword>
<evidence type="ECO:0000313" key="3">
    <source>
        <dbReference type="Proteomes" id="UP001154282"/>
    </source>
</evidence>
<accession>A0AAV0IXL2</accession>
<protein>
    <recommendedName>
        <fullName evidence="4">Secreted protein</fullName>
    </recommendedName>
</protein>
<feature type="signal peptide" evidence="1">
    <location>
        <begin position="1"/>
        <end position="37"/>
    </location>
</feature>
<proteinExistence type="predicted"/>
<feature type="chain" id="PRO_5043628361" description="Secreted protein" evidence="1">
    <location>
        <begin position="38"/>
        <end position="85"/>
    </location>
</feature>
<comment type="caution">
    <text evidence="2">The sequence shown here is derived from an EMBL/GenBank/DDBJ whole genome shotgun (WGS) entry which is preliminary data.</text>
</comment>
<reference evidence="2" key="1">
    <citation type="submission" date="2022-08" db="EMBL/GenBank/DDBJ databases">
        <authorList>
            <person name="Gutierrez-Valencia J."/>
        </authorList>
    </citation>
    <scope>NUCLEOTIDE SEQUENCE</scope>
</reference>
<name>A0AAV0IXL2_9ROSI</name>
<dbReference type="EMBL" id="CAMGYJ010000004">
    <property type="protein sequence ID" value="CAI0401409.1"/>
    <property type="molecule type" value="Genomic_DNA"/>
</dbReference>
<sequence>MISPFIFLVVDWATGRKRFWWLFLSLWMKQTLELARGRETSCCRQAFYSQSLGERGSQIRRVISVKMAKARTCTPFQIFWYKECR</sequence>
<organism evidence="2 3">
    <name type="scientific">Linum tenue</name>
    <dbReference type="NCBI Taxonomy" id="586396"/>
    <lineage>
        <taxon>Eukaryota</taxon>
        <taxon>Viridiplantae</taxon>
        <taxon>Streptophyta</taxon>
        <taxon>Embryophyta</taxon>
        <taxon>Tracheophyta</taxon>
        <taxon>Spermatophyta</taxon>
        <taxon>Magnoliopsida</taxon>
        <taxon>eudicotyledons</taxon>
        <taxon>Gunneridae</taxon>
        <taxon>Pentapetalae</taxon>
        <taxon>rosids</taxon>
        <taxon>fabids</taxon>
        <taxon>Malpighiales</taxon>
        <taxon>Linaceae</taxon>
        <taxon>Linum</taxon>
    </lineage>
</organism>
<evidence type="ECO:0000256" key="1">
    <source>
        <dbReference type="SAM" id="SignalP"/>
    </source>
</evidence>